<keyword evidence="2" id="KW-1185">Reference proteome</keyword>
<gene>
    <name evidence="1" type="ORF">LPJ66_003041</name>
</gene>
<name>A0ACC1INK7_9FUNG</name>
<reference evidence="1" key="1">
    <citation type="submission" date="2022-07" db="EMBL/GenBank/DDBJ databases">
        <title>Phylogenomic reconstructions and comparative analyses of Kickxellomycotina fungi.</title>
        <authorList>
            <person name="Reynolds N.K."/>
            <person name="Stajich J.E."/>
            <person name="Barry K."/>
            <person name="Grigoriev I.V."/>
            <person name="Crous P."/>
            <person name="Smith M.E."/>
        </authorList>
    </citation>
    <scope>NUCLEOTIDE SEQUENCE</scope>
    <source>
        <strain evidence="1">Benny 63K</strain>
    </source>
</reference>
<organism evidence="1 2">
    <name type="scientific">Kickxella alabastrina</name>
    <dbReference type="NCBI Taxonomy" id="61397"/>
    <lineage>
        <taxon>Eukaryota</taxon>
        <taxon>Fungi</taxon>
        <taxon>Fungi incertae sedis</taxon>
        <taxon>Zoopagomycota</taxon>
        <taxon>Kickxellomycotina</taxon>
        <taxon>Kickxellomycetes</taxon>
        <taxon>Kickxellales</taxon>
        <taxon>Kickxellaceae</taxon>
        <taxon>Kickxella</taxon>
    </lineage>
</organism>
<proteinExistence type="predicted"/>
<evidence type="ECO:0000313" key="1">
    <source>
        <dbReference type="EMBL" id="KAJ1897970.1"/>
    </source>
</evidence>
<comment type="caution">
    <text evidence="1">The sequence shown here is derived from an EMBL/GenBank/DDBJ whole genome shotgun (WGS) entry which is preliminary data.</text>
</comment>
<sequence length="261" mass="30484">MSPILFNRPRILALLIALGIITTSLIATSDHHSYWGALEGWTPPETPHRSPQYPHRQPTEDQILLDRLAIIFPVNNNTDMQFYRNTWFGGYLYPVCDWEEPGCKIVCNKTSTYRTLDEKTLCFSRAIKSYDNMEFFIKLDDDSFVDKGYVLDLMRNNTGSDHPVYISHHTRLGDKGNPDTLNRVLYGDGKFYMFNRNLVKCLDTEFKYHGPRNEDFVFGGMVNSGCGEQNVYYIQEDDNFIWHKRYTHKNKDINLGYIKNH</sequence>
<dbReference type="EMBL" id="JANBPG010000281">
    <property type="protein sequence ID" value="KAJ1897970.1"/>
    <property type="molecule type" value="Genomic_DNA"/>
</dbReference>
<dbReference type="Proteomes" id="UP001150581">
    <property type="component" value="Unassembled WGS sequence"/>
</dbReference>
<accession>A0ACC1INK7</accession>
<evidence type="ECO:0000313" key="2">
    <source>
        <dbReference type="Proteomes" id="UP001150581"/>
    </source>
</evidence>
<protein>
    <submittedName>
        <fullName evidence="1">Uncharacterized protein</fullName>
    </submittedName>
</protein>